<keyword evidence="7" id="KW-0732">Signal</keyword>
<dbReference type="Pfam" id="PF04347">
    <property type="entry name" value="FliO"/>
    <property type="match status" value="1"/>
</dbReference>
<keyword evidence="3 6" id="KW-0812">Transmembrane</keyword>
<evidence type="ECO:0000256" key="2">
    <source>
        <dbReference type="ARBA" id="ARBA00022475"/>
    </source>
</evidence>
<dbReference type="GO" id="GO:0044781">
    <property type="term" value="P:bacterial-type flagellum organization"/>
    <property type="evidence" value="ECO:0007669"/>
    <property type="project" value="InterPro"/>
</dbReference>
<evidence type="ECO:0000256" key="6">
    <source>
        <dbReference type="SAM" id="Phobius"/>
    </source>
</evidence>
<proteinExistence type="predicted"/>
<dbReference type="EMBL" id="CP021434">
    <property type="protein sequence ID" value="ARU62467.1"/>
    <property type="molecule type" value="Genomic_DNA"/>
</dbReference>
<feature type="transmembrane region" description="Helical" evidence="6">
    <location>
        <begin position="56"/>
        <end position="78"/>
    </location>
</feature>
<accession>A0A1Y0IPT7</accession>
<keyword evidence="5 6" id="KW-0472">Membrane</keyword>
<evidence type="ECO:0008006" key="10">
    <source>
        <dbReference type="Google" id="ProtNLM"/>
    </source>
</evidence>
<feature type="signal peptide" evidence="7">
    <location>
        <begin position="1"/>
        <end position="28"/>
    </location>
</feature>
<evidence type="ECO:0000256" key="3">
    <source>
        <dbReference type="ARBA" id="ARBA00022692"/>
    </source>
</evidence>
<keyword evidence="2" id="KW-1003">Cell membrane</keyword>
<dbReference type="InterPro" id="IPR022781">
    <property type="entry name" value="Flagellar_biosynth_FliO"/>
</dbReference>
<evidence type="ECO:0000256" key="1">
    <source>
        <dbReference type="ARBA" id="ARBA00004236"/>
    </source>
</evidence>
<dbReference type="GO" id="GO:0016020">
    <property type="term" value="C:membrane"/>
    <property type="evidence" value="ECO:0007669"/>
    <property type="project" value="InterPro"/>
</dbReference>
<dbReference type="Proteomes" id="UP000195437">
    <property type="component" value="Chromosome"/>
</dbReference>
<keyword evidence="9" id="KW-1185">Reference proteome</keyword>
<sequence length="208" mass="22770">MRPKLRRLVAWSVAAGALWLSSPPRVLAVENNVEDMLKKDAPATNFDVAAGDGGSMIWSIVQLFFALGIIIAIIYLLIRFLSTRTNLSRGNVIQPLGAHTLASNRSVHVIALQDKVYVIGVGDNVTLLDTIEDAEQIEQLKDSTQQAAGPMSGTPGLTDLIGRLRKKQEPQAEELQVSDLSFDAALREKLNSLKEQRTSAVQPEDDKR</sequence>
<evidence type="ECO:0000313" key="9">
    <source>
        <dbReference type="Proteomes" id="UP000195437"/>
    </source>
</evidence>
<keyword evidence="4 6" id="KW-1133">Transmembrane helix</keyword>
<evidence type="ECO:0000256" key="7">
    <source>
        <dbReference type="SAM" id="SignalP"/>
    </source>
</evidence>
<feature type="chain" id="PRO_5013367563" description="Flagellar protein" evidence="7">
    <location>
        <begin position="29"/>
        <end position="208"/>
    </location>
</feature>
<evidence type="ECO:0000256" key="5">
    <source>
        <dbReference type="ARBA" id="ARBA00023136"/>
    </source>
</evidence>
<organism evidence="8 9">
    <name type="scientific">Tumebacillus avium</name>
    <dbReference type="NCBI Taxonomy" id="1903704"/>
    <lineage>
        <taxon>Bacteria</taxon>
        <taxon>Bacillati</taxon>
        <taxon>Bacillota</taxon>
        <taxon>Bacilli</taxon>
        <taxon>Bacillales</taxon>
        <taxon>Alicyclobacillaceae</taxon>
        <taxon>Tumebacillus</taxon>
    </lineage>
</organism>
<protein>
    <recommendedName>
        <fullName evidence="10">Flagellar protein</fullName>
    </recommendedName>
</protein>
<dbReference type="AlphaFoldDB" id="A0A1Y0IPT7"/>
<gene>
    <name evidence="8" type="ORF">CBW65_17005</name>
</gene>
<evidence type="ECO:0000313" key="8">
    <source>
        <dbReference type="EMBL" id="ARU62467.1"/>
    </source>
</evidence>
<reference evidence="9" key="1">
    <citation type="submission" date="2017-05" db="EMBL/GenBank/DDBJ databases">
        <authorList>
            <person name="Sung H."/>
        </authorList>
    </citation>
    <scope>NUCLEOTIDE SEQUENCE [LARGE SCALE GENOMIC DNA]</scope>
    <source>
        <strain evidence="9">AR23208</strain>
    </source>
</reference>
<dbReference type="KEGG" id="tum:CBW65_17005"/>
<comment type="subcellular location">
    <subcellularLocation>
        <location evidence="1">Cell membrane</location>
    </subcellularLocation>
</comment>
<name>A0A1Y0IPT7_9BACL</name>
<evidence type="ECO:0000256" key="4">
    <source>
        <dbReference type="ARBA" id="ARBA00022989"/>
    </source>
</evidence>